<evidence type="ECO:0000313" key="2">
    <source>
        <dbReference type="EMBL" id="MQU35666.1"/>
    </source>
</evidence>
<evidence type="ECO:0000313" key="3">
    <source>
        <dbReference type="Proteomes" id="UP000470186"/>
    </source>
</evidence>
<dbReference type="SUPFAM" id="SSF51430">
    <property type="entry name" value="NAD(P)-linked oxidoreductase"/>
    <property type="match status" value="1"/>
</dbReference>
<feature type="domain" description="NADP-dependent oxidoreductase" evidence="1">
    <location>
        <begin position="7"/>
        <end position="78"/>
    </location>
</feature>
<feature type="non-terminal residue" evidence="2">
    <location>
        <position position="1"/>
    </location>
</feature>
<protein>
    <submittedName>
        <fullName evidence="2">Aldo/keto reductase</fullName>
    </submittedName>
</protein>
<dbReference type="InterPro" id="IPR036812">
    <property type="entry name" value="NAD(P)_OxRdtase_dom_sf"/>
</dbReference>
<dbReference type="Gene3D" id="3.20.20.100">
    <property type="entry name" value="NADP-dependent oxidoreductase domain"/>
    <property type="match status" value="1"/>
</dbReference>
<dbReference type="InterPro" id="IPR023210">
    <property type="entry name" value="NADP_OxRdtase_dom"/>
</dbReference>
<organism evidence="2 3">
    <name type="scientific">Pseudomonas helleri</name>
    <dbReference type="NCBI Taxonomy" id="1608996"/>
    <lineage>
        <taxon>Bacteria</taxon>
        <taxon>Pseudomonadati</taxon>
        <taxon>Pseudomonadota</taxon>
        <taxon>Gammaproteobacteria</taxon>
        <taxon>Pseudomonadales</taxon>
        <taxon>Pseudomonadaceae</taxon>
        <taxon>Pseudomonas</taxon>
    </lineage>
</organism>
<reference evidence="2 3" key="1">
    <citation type="submission" date="2019-10" db="EMBL/GenBank/DDBJ databases">
        <title>Evaluation of single-gene subtyping targets for Pseudomonas.</title>
        <authorList>
            <person name="Reichler S.J."/>
            <person name="Orsi R.H."/>
            <person name="Wiedmann M."/>
            <person name="Martin N.H."/>
            <person name="Murphy S.I."/>
        </authorList>
    </citation>
    <scope>NUCLEOTIDE SEQUENCE [LARGE SCALE GENOMIC DNA]</scope>
    <source>
        <strain evidence="2 3">FSL R10-2107</strain>
    </source>
</reference>
<dbReference type="Proteomes" id="UP000470186">
    <property type="component" value="Unassembled WGS sequence"/>
</dbReference>
<dbReference type="Pfam" id="PF00248">
    <property type="entry name" value="Aldo_ket_red"/>
    <property type="match status" value="1"/>
</dbReference>
<dbReference type="EMBL" id="WIVX01000606">
    <property type="protein sequence ID" value="MQU35666.1"/>
    <property type="molecule type" value="Genomic_DNA"/>
</dbReference>
<gene>
    <name evidence="2" type="ORF">GHO30_30775</name>
</gene>
<name>A0A7X1YEK4_9PSED</name>
<evidence type="ECO:0000259" key="1">
    <source>
        <dbReference type="Pfam" id="PF00248"/>
    </source>
</evidence>
<dbReference type="AlphaFoldDB" id="A0A7X1YEK4"/>
<feature type="non-terminal residue" evidence="2">
    <location>
        <position position="84"/>
    </location>
</feature>
<keyword evidence="3" id="KW-1185">Reference proteome</keyword>
<comment type="caution">
    <text evidence="2">The sequence shown here is derived from an EMBL/GenBank/DDBJ whole genome shotgun (WGS) entry which is preliminary data.</text>
</comment>
<sequence length="84" mass="8833">CSRRRTQGLGIVTWSPLGGGMLTGKYRKGEKGRAEGFGGKVFQPENSAQRTQVLDTVIAIAEELGVTPSPIAIVWAGTHGAVPI</sequence>
<proteinExistence type="predicted"/>
<accession>A0A7X1YEK4</accession>
<dbReference type="RefSeq" id="WP_194291870.1">
    <property type="nucleotide sequence ID" value="NZ_WIVX01000606.1"/>
</dbReference>